<dbReference type="Proteomes" id="UP001146120">
    <property type="component" value="Unassembled WGS sequence"/>
</dbReference>
<dbReference type="InterPro" id="IPR000953">
    <property type="entry name" value="Chromo/chromo_shadow_dom"/>
</dbReference>
<dbReference type="Pfam" id="PF00176">
    <property type="entry name" value="SNF2-rel_dom"/>
    <property type="match status" value="1"/>
</dbReference>
<proteinExistence type="predicted"/>
<comment type="caution">
    <text evidence="23">The sequence shown here is derived from an EMBL/GenBank/DDBJ whole genome shotgun (WGS) entry which is preliminary data.</text>
</comment>
<dbReference type="CDD" id="cd17995">
    <property type="entry name" value="DEXHc_CHD6_7_8_9"/>
    <property type="match status" value="1"/>
</dbReference>
<dbReference type="PROSITE" id="PS51666">
    <property type="entry name" value="QLQ"/>
    <property type="match status" value="1"/>
</dbReference>
<evidence type="ECO:0000256" key="12">
    <source>
        <dbReference type="ARBA" id="ARBA00023242"/>
    </source>
</evidence>
<dbReference type="CDD" id="cd15492">
    <property type="entry name" value="PHD_BRPF_JADE_like"/>
    <property type="match status" value="1"/>
</dbReference>
<dbReference type="PROSITE" id="PS51194">
    <property type="entry name" value="HELICASE_CTER"/>
    <property type="match status" value="1"/>
</dbReference>
<dbReference type="InterPro" id="IPR036955">
    <property type="entry name" value="AP2/ERF_dom_sf"/>
</dbReference>
<evidence type="ECO:0000256" key="13">
    <source>
        <dbReference type="PROSITE-ProRule" id="PRU00146"/>
    </source>
</evidence>
<dbReference type="EMBL" id="DAKRPA010000147">
    <property type="protein sequence ID" value="DAZ97083.1"/>
    <property type="molecule type" value="Genomic_DNA"/>
</dbReference>
<evidence type="ECO:0000256" key="11">
    <source>
        <dbReference type="ARBA" id="ARBA00023163"/>
    </source>
</evidence>
<dbReference type="PROSITE" id="PS50016">
    <property type="entry name" value="ZF_PHD_2"/>
    <property type="match status" value="1"/>
</dbReference>
<feature type="compositionally biased region" description="Acidic residues" evidence="14">
    <location>
        <begin position="1507"/>
        <end position="1536"/>
    </location>
</feature>
<feature type="domain" description="Chromo" evidence="15">
    <location>
        <begin position="466"/>
        <end position="536"/>
    </location>
</feature>
<evidence type="ECO:0000256" key="1">
    <source>
        <dbReference type="ARBA" id="ARBA00004123"/>
    </source>
</evidence>
<dbReference type="GO" id="GO:0003682">
    <property type="term" value="F:chromatin binding"/>
    <property type="evidence" value="ECO:0007669"/>
    <property type="project" value="TreeGrafter"/>
</dbReference>
<evidence type="ECO:0000256" key="9">
    <source>
        <dbReference type="ARBA" id="ARBA00023015"/>
    </source>
</evidence>
<dbReference type="SUPFAM" id="SSF52540">
    <property type="entry name" value="P-loop containing nucleoside triphosphate hydrolases"/>
    <property type="match status" value="2"/>
</dbReference>
<dbReference type="InterPro" id="IPR049730">
    <property type="entry name" value="SNF2/RAD54-like_C"/>
</dbReference>
<feature type="domain" description="AP2/ERF" evidence="18">
    <location>
        <begin position="223"/>
        <end position="281"/>
    </location>
</feature>
<dbReference type="GO" id="GO:0005634">
    <property type="term" value="C:nucleus"/>
    <property type="evidence" value="ECO:0007669"/>
    <property type="project" value="UniProtKB-SubCell"/>
</dbReference>
<dbReference type="GO" id="GO:0000785">
    <property type="term" value="C:chromatin"/>
    <property type="evidence" value="ECO:0007669"/>
    <property type="project" value="TreeGrafter"/>
</dbReference>
<dbReference type="InterPro" id="IPR001965">
    <property type="entry name" value="Znf_PHD"/>
</dbReference>
<dbReference type="InterPro" id="IPR036034">
    <property type="entry name" value="PDZ_sf"/>
</dbReference>
<keyword evidence="7" id="KW-0862">Zinc</keyword>
<feature type="compositionally biased region" description="Basic and acidic residues" evidence="14">
    <location>
        <begin position="450"/>
        <end position="464"/>
    </location>
</feature>
<dbReference type="GO" id="GO:0003677">
    <property type="term" value="F:DNA binding"/>
    <property type="evidence" value="ECO:0007669"/>
    <property type="project" value="UniProtKB-KW"/>
</dbReference>
<feature type="region of interest" description="Disordered" evidence="14">
    <location>
        <begin position="1"/>
        <end position="38"/>
    </location>
</feature>
<keyword evidence="11" id="KW-0804">Transcription</keyword>
<dbReference type="PANTHER" id="PTHR45623">
    <property type="entry name" value="CHROMODOMAIN-HELICASE-DNA-BINDING PROTEIN 3-RELATED-RELATED"/>
    <property type="match status" value="1"/>
</dbReference>
<dbReference type="GO" id="GO:0140658">
    <property type="term" value="F:ATP-dependent chromatin remodeler activity"/>
    <property type="evidence" value="ECO:0007669"/>
    <property type="project" value="TreeGrafter"/>
</dbReference>
<dbReference type="InterPro" id="IPR023780">
    <property type="entry name" value="Chromo_domain"/>
</dbReference>
<dbReference type="PROSITE" id="PS51805">
    <property type="entry name" value="EPHD"/>
    <property type="match status" value="1"/>
</dbReference>
<feature type="region of interest" description="Disordered" evidence="14">
    <location>
        <begin position="359"/>
        <end position="464"/>
    </location>
</feature>
<dbReference type="SUPFAM" id="SSF50156">
    <property type="entry name" value="PDZ domain-like"/>
    <property type="match status" value="1"/>
</dbReference>
<feature type="domain" description="PDZ" evidence="17">
    <location>
        <begin position="103"/>
        <end position="175"/>
    </location>
</feature>
<feature type="compositionally biased region" description="Basic residues" evidence="14">
    <location>
        <begin position="1378"/>
        <end position="1390"/>
    </location>
</feature>
<dbReference type="Gene3D" id="3.30.730.10">
    <property type="entry name" value="AP2/ERF domain"/>
    <property type="match status" value="1"/>
</dbReference>
<dbReference type="GO" id="GO:0042393">
    <property type="term" value="F:histone binding"/>
    <property type="evidence" value="ECO:0007669"/>
    <property type="project" value="TreeGrafter"/>
</dbReference>
<reference evidence="23" key="2">
    <citation type="journal article" date="2023" name="Microbiol Resour">
        <title>Decontamination and Annotation of the Draft Genome Sequence of the Oomycete Lagenidium giganteum ARSEF 373.</title>
        <authorList>
            <person name="Morgan W.R."/>
            <person name="Tartar A."/>
        </authorList>
    </citation>
    <scope>NUCLEOTIDE SEQUENCE</scope>
    <source>
        <strain evidence="23">ARSEF 373</strain>
    </source>
</reference>
<dbReference type="SUPFAM" id="SSF57903">
    <property type="entry name" value="FYVE/PHD zinc finger"/>
    <property type="match status" value="1"/>
</dbReference>
<evidence type="ECO:0000256" key="10">
    <source>
        <dbReference type="ARBA" id="ARBA00023125"/>
    </source>
</evidence>
<dbReference type="GO" id="GO:0003700">
    <property type="term" value="F:DNA-binding transcription factor activity"/>
    <property type="evidence" value="ECO:0007669"/>
    <property type="project" value="InterPro"/>
</dbReference>
<evidence type="ECO:0000256" key="2">
    <source>
        <dbReference type="ARBA" id="ARBA00022723"/>
    </source>
</evidence>
<accession>A0AAV2YTG5</accession>
<evidence type="ECO:0000256" key="6">
    <source>
        <dbReference type="ARBA" id="ARBA00022801"/>
    </source>
</evidence>
<keyword evidence="5 13" id="KW-0863">Zinc-finger</keyword>
<feature type="domain" description="Helicase C-terminal" evidence="20">
    <location>
        <begin position="987"/>
        <end position="1138"/>
    </location>
</feature>
<feature type="domain" description="QLQ" evidence="21">
    <location>
        <begin position="318"/>
        <end position="354"/>
    </location>
</feature>
<dbReference type="Gene3D" id="2.40.50.40">
    <property type="match status" value="2"/>
</dbReference>
<dbReference type="SMART" id="SM00298">
    <property type="entry name" value="CHROMO"/>
    <property type="match status" value="2"/>
</dbReference>
<evidence type="ECO:0000313" key="23">
    <source>
        <dbReference type="EMBL" id="DAZ97083.1"/>
    </source>
</evidence>
<keyword evidence="6" id="KW-0378">Hydrolase</keyword>
<evidence type="ECO:0000259" key="17">
    <source>
        <dbReference type="PROSITE" id="PS50106"/>
    </source>
</evidence>
<evidence type="ECO:0000256" key="5">
    <source>
        <dbReference type="ARBA" id="ARBA00022771"/>
    </source>
</evidence>
<dbReference type="PANTHER" id="PTHR45623:SF11">
    <property type="entry name" value="KISMET, ISOFORM C"/>
    <property type="match status" value="1"/>
</dbReference>
<dbReference type="InterPro" id="IPR014978">
    <property type="entry name" value="Gln-Leu-Gln_QLQ"/>
</dbReference>
<dbReference type="SUPFAM" id="SSF54171">
    <property type="entry name" value="DNA-binding domain"/>
    <property type="match status" value="1"/>
</dbReference>
<evidence type="ECO:0000259" key="21">
    <source>
        <dbReference type="PROSITE" id="PS51666"/>
    </source>
</evidence>
<sequence>MRGKSASGASVPNEVSANPGPADGSKDPSLMPPPFHRGTLVPQLAEDGTYAMDRGVLSRLVAYGKRVTTYGQANAFAIDVLRGTLMNDPPAHGWKLPMPNEYEVLLHKGSIGLCMNMSVRMGDVSVTSFRRPAEGVMGPAEASGMIQVNDVLVAVDGYAIMSPQDFSKVVARLKSLRPVLLRFRRPTGLGNSSRPTDTHGYRSGLRTSMSHLDNSEMYTAGMWHMGVRYISQGQWAAELHVDGGGIRRLGVFSTEREAASAYNRYILQTYGNGAIRFMNPAGSGPGQEPQSALPVAVSNVRDMQPVLARVKRPSTKAMFTNEQKEQLRAQIMVFKFTASVGGVIPNDILTRALKTTEHNQINQTANRPKRKTFAEPIPVKTSKKNTKKGKKKRKYSDESEEETDSDEDFSAAPPVQTKEVRPTRRSGRNAGKATKKYVTEENESDFGVSEDEKPQKKTKEEDKKRVQIDKIIGVRFHKDHADDDDSQMEFLVKWKGVSYLHVNWLSVDEVEKFGHASIMRMRRYLQKHSRDVEQARESVVVGDEKNFSAYFSERYLEVDRILSVKEVEEPVIVSPYNNHGAGEGEKPEMKRGKKYLVKWRDLSYVDCSWEWEEELTDDRKIAAFQRFNHPPMINNAHPAMFSDVRPDPSTWAKYQESPVYNNQNTLRSYQLEGLNWMVFCWYNRRNCILADEMGLGKTVQATSILEHLRSREHIRGPFLVVAPLVTLGNWKREIETWTSMNCVVYHDSEGGADIRAFIREHEFYYPSEQYRRRGVYKFNVLVTSYQTLMADAEYLDCIHWRYVVIDEAHKLKNREAKILQTLRNFKFDSCLLMTGTPLQNGVFELWCLLNFIEPEKFPSQQVFYDEYGDLNSAEQVAALHEQLRPYMLRRVKEDVEKSIPPKEETIVDVELTTLQKKYYRAIFERNRTFLNMGSAGTVANLVNVEMELRKCCNHPFLIRGVEEKECGHLPDNLRTKILIQASGKTVLLDKLLAKFRAEKKKVLIFSQFKIMLDIIEDLCQLRSYAIERLDGSVRGNTRQAAIDRFNNPDSETFAFLLSTRAGGVGINLIAASVVILYDSDWNPQNDLQAVARCHRIGQTQSVNIYRLVTKKTYEAQMFDIASKKLGMHHAVFETGGVRNEFDGDDDGGNMMSLMSLDREKVEMMIRYGAYAIMGENDEEDPENRAINELDIDTLLSSSRTIRYDPTRGEEEEVEDGDGEGKQPTVSQSSALNFSKASFTAESSDTTIDFNDDQFWEKVLGPKLVQVLMTKVQEEWLSTASKEDIKQFLTDLRDLARQVVQERQRGGAMPDADQVMSILIELKVTGPILKGLVNVRAIATEWLEVIERPKRRRNQDVESELMYLEFLDGAKERDVAPKKGSKGSGSRRKSKSNGTKVVEYKSEEESEEEEEEEESFSPARPKPKKARRTSGSSNLPGPKSAIRITLKEGKNGVYSVQKVDSSKKQIASKLPKPTPAREPSPRATSRKRRTASVKERVVEHSESSADEKEAENESEDDDGEEEEVEEEEEEEEGEEEESPKKLPAKRKSGRSSASKGHKGKDPVDPQEDEEMWCRVCFSDQGFLDDPIVQCETCDVAVHKYCYGIENVPEGDMPWYCDYCGDNESADKSSPPPCALCPLKRPSSAFKKTVQDEWVHVVCALWAPGVQFSDVEHMNSVKNVPEAIEEMKGYGCAICKETDGCIKCSRPHCLIYFHPLCGRESKGKFDMFMNESGQLRAYCPKHRSRSRRMI</sequence>
<evidence type="ECO:0000259" key="16">
    <source>
        <dbReference type="PROSITE" id="PS50016"/>
    </source>
</evidence>
<protein>
    <submittedName>
        <fullName evidence="23">Uncharacterized protein</fullName>
    </submittedName>
</protein>
<dbReference type="InterPro" id="IPR011011">
    <property type="entry name" value="Znf_FYVE_PHD"/>
</dbReference>
<dbReference type="CDD" id="cd15571">
    <property type="entry name" value="ePHD"/>
    <property type="match status" value="1"/>
</dbReference>
<name>A0AAV2YTG5_9STRA</name>
<keyword evidence="2" id="KW-0479">Metal-binding</keyword>
<dbReference type="InterPro" id="IPR016177">
    <property type="entry name" value="DNA-bd_dom_sf"/>
</dbReference>
<dbReference type="GO" id="GO:0016887">
    <property type="term" value="F:ATP hydrolysis activity"/>
    <property type="evidence" value="ECO:0007669"/>
    <property type="project" value="TreeGrafter"/>
</dbReference>
<dbReference type="SMART" id="SM00490">
    <property type="entry name" value="HELICc"/>
    <property type="match status" value="1"/>
</dbReference>
<keyword evidence="4" id="KW-0547">Nucleotide-binding</keyword>
<dbReference type="InterPro" id="IPR019786">
    <property type="entry name" value="Zinc_finger_PHD-type_CS"/>
</dbReference>
<evidence type="ECO:0000256" key="7">
    <source>
        <dbReference type="ARBA" id="ARBA00022833"/>
    </source>
</evidence>
<dbReference type="PROSITE" id="PS01359">
    <property type="entry name" value="ZF_PHD_1"/>
    <property type="match status" value="1"/>
</dbReference>
<keyword evidence="24" id="KW-1185">Reference proteome</keyword>
<feature type="domain" description="Helicase ATP-binding" evidence="19">
    <location>
        <begin position="678"/>
        <end position="855"/>
    </location>
</feature>
<dbReference type="Gene3D" id="3.40.50.300">
    <property type="entry name" value="P-loop containing nucleotide triphosphate hydrolases"/>
    <property type="match status" value="1"/>
</dbReference>
<dbReference type="InterPro" id="IPR038718">
    <property type="entry name" value="SNF2-like_sf"/>
</dbReference>
<dbReference type="InterPro" id="IPR027417">
    <property type="entry name" value="P-loop_NTPase"/>
</dbReference>
<dbReference type="PROSITE" id="PS51192">
    <property type="entry name" value="HELICASE_ATP_BIND_1"/>
    <property type="match status" value="1"/>
</dbReference>
<dbReference type="Pfam" id="PF00385">
    <property type="entry name" value="Chromo"/>
    <property type="match status" value="1"/>
</dbReference>
<evidence type="ECO:0000259" key="18">
    <source>
        <dbReference type="PROSITE" id="PS51032"/>
    </source>
</evidence>
<evidence type="ECO:0000259" key="19">
    <source>
        <dbReference type="PROSITE" id="PS51192"/>
    </source>
</evidence>
<dbReference type="InterPro" id="IPR001478">
    <property type="entry name" value="PDZ"/>
</dbReference>
<feature type="region of interest" description="Disordered" evidence="14">
    <location>
        <begin position="1373"/>
        <end position="1565"/>
    </location>
</feature>
<feature type="domain" description="PHD-type" evidence="16">
    <location>
        <begin position="1569"/>
        <end position="1621"/>
    </location>
</feature>
<evidence type="ECO:0000256" key="8">
    <source>
        <dbReference type="ARBA" id="ARBA00022840"/>
    </source>
</evidence>
<feature type="region of interest" description="Disordered" evidence="14">
    <location>
        <begin position="1200"/>
        <end position="1229"/>
    </location>
</feature>
<reference evidence="23" key="1">
    <citation type="submission" date="2022-11" db="EMBL/GenBank/DDBJ databases">
        <authorList>
            <person name="Morgan W.R."/>
            <person name="Tartar A."/>
        </authorList>
    </citation>
    <scope>NUCLEOTIDE SEQUENCE</scope>
    <source>
        <strain evidence="23">ARSEF 373</strain>
    </source>
</reference>
<evidence type="ECO:0000256" key="3">
    <source>
        <dbReference type="ARBA" id="ARBA00022737"/>
    </source>
</evidence>
<keyword evidence="10" id="KW-0238">DNA-binding</keyword>
<dbReference type="SMART" id="SM00487">
    <property type="entry name" value="DEXDc"/>
    <property type="match status" value="1"/>
</dbReference>
<dbReference type="PROSITE" id="PS50013">
    <property type="entry name" value="CHROMO_2"/>
    <property type="match status" value="2"/>
</dbReference>
<organism evidence="23 24">
    <name type="scientific">Lagenidium giganteum</name>
    <dbReference type="NCBI Taxonomy" id="4803"/>
    <lineage>
        <taxon>Eukaryota</taxon>
        <taxon>Sar</taxon>
        <taxon>Stramenopiles</taxon>
        <taxon>Oomycota</taxon>
        <taxon>Peronosporomycetes</taxon>
        <taxon>Pythiales</taxon>
        <taxon>Pythiaceae</taxon>
    </lineage>
</organism>
<feature type="compositionally biased region" description="Basic residues" evidence="14">
    <location>
        <begin position="381"/>
        <end position="394"/>
    </location>
</feature>
<dbReference type="SUPFAM" id="SSF54160">
    <property type="entry name" value="Chromo domain-like"/>
    <property type="match status" value="2"/>
</dbReference>
<feature type="domain" description="PHD-type" evidence="22">
    <location>
        <begin position="1629"/>
        <end position="1741"/>
    </location>
</feature>
<comment type="subcellular location">
    <subcellularLocation>
        <location evidence="1">Nucleus</location>
    </subcellularLocation>
</comment>
<dbReference type="Gene3D" id="3.40.50.10810">
    <property type="entry name" value="Tandem AAA-ATPase domain"/>
    <property type="match status" value="1"/>
</dbReference>
<dbReference type="Pfam" id="PF00271">
    <property type="entry name" value="Helicase_C"/>
    <property type="match status" value="1"/>
</dbReference>
<dbReference type="InterPro" id="IPR013083">
    <property type="entry name" value="Znf_RING/FYVE/PHD"/>
</dbReference>
<dbReference type="GO" id="GO:0008270">
    <property type="term" value="F:zinc ion binding"/>
    <property type="evidence" value="ECO:0007669"/>
    <property type="project" value="UniProtKB-KW"/>
</dbReference>
<dbReference type="InterPro" id="IPR001650">
    <property type="entry name" value="Helicase_C-like"/>
</dbReference>
<feature type="compositionally biased region" description="Polar residues" evidence="14">
    <location>
        <begin position="7"/>
        <end position="16"/>
    </location>
</feature>
<dbReference type="GO" id="GO:0005524">
    <property type="term" value="F:ATP binding"/>
    <property type="evidence" value="ECO:0007669"/>
    <property type="project" value="UniProtKB-KW"/>
</dbReference>
<dbReference type="InterPro" id="IPR014001">
    <property type="entry name" value="Helicase_ATP-bd"/>
</dbReference>
<dbReference type="PROSITE" id="PS50106">
    <property type="entry name" value="PDZ"/>
    <property type="match status" value="1"/>
</dbReference>
<feature type="compositionally biased region" description="Acidic residues" evidence="14">
    <location>
        <begin position="1403"/>
        <end position="1414"/>
    </location>
</feature>
<dbReference type="InterPro" id="IPR016197">
    <property type="entry name" value="Chromo-like_dom_sf"/>
</dbReference>
<evidence type="ECO:0000313" key="24">
    <source>
        <dbReference type="Proteomes" id="UP001146120"/>
    </source>
</evidence>
<dbReference type="SMART" id="SM00951">
    <property type="entry name" value="QLQ"/>
    <property type="match status" value="1"/>
</dbReference>
<keyword evidence="12" id="KW-0539">Nucleus</keyword>
<dbReference type="InterPro" id="IPR001471">
    <property type="entry name" value="AP2/ERF_dom"/>
</dbReference>
<evidence type="ECO:0000259" key="22">
    <source>
        <dbReference type="PROSITE" id="PS51805"/>
    </source>
</evidence>
<gene>
    <name evidence="23" type="ORF">N0F65_001267</name>
</gene>
<evidence type="ECO:0000256" key="4">
    <source>
        <dbReference type="ARBA" id="ARBA00022741"/>
    </source>
</evidence>
<dbReference type="InterPro" id="IPR000330">
    <property type="entry name" value="SNF2_N"/>
</dbReference>
<feature type="domain" description="Chromo" evidence="15">
    <location>
        <begin position="556"/>
        <end position="626"/>
    </location>
</feature>
<evidence type="ECO:0000259" key="20">
    <source>
        <dbReference type="PROSITE" id="PS51194"/>
    </source>
</evidence>
<evidence type="ECO:0000259" key="15">
    <source>
        <dbReference type="PROSITE" id="PS50013"/>
    </source>
</evidence>
<feature type="compositionally biased region" description="Acidic residues" evidence="14">
    <location>
        <begin position="398"/>
        <end position="409"/>
    </location>
</feature>
<dbReference type="SMART" id="SM00249">
    <property type="entry name" value="PHD"/>
    <property type="match status" value="2"/>
</dbReference>
<feature type="compositionally biased region" description="Basic and acidic residues" evidence="14">
    <location>
        <begin position="1491"/>
        <end position="1506"/>
    </location>
</feature>
<evidence type="ECO:0000256" key="14">
    <source>
        <dbReference type="SAM" id="MobiDB-lite"/>
    </source>
</evidence>
<dbReference type="Pfam" id="PF13831">
    <property type="entry name" value="PHD_2"/>
    <property type="match status" value="1"/>
</dbReference>
<dbReference type="InterPro" id="IPR034732">
    <property type="entry name" value="EPHD"/>
</dbReference>
<dbReference type="PROSITE" id="PS51032">
    <property type="entry name" value="AP2_ERF"/>
    <property type="match status" value="1"/>
</dbReference>
<keyword evidence="9" id="KW-0805">Transcription regulation</keyword>
<dbReference type="InterPro" id="IPR019787">
    <property type="entry name" value="Znf_PHD-finger"/>
</dbReference>
<dbReference type="Pfam" id="PF13832">
    <property type="entry name" value="zf-HC5HC2H_2"/>
    <property type="match status" value="1"/>
</dbReference>
<dbReference type="CDD" id="cd18793">
    <property type="entry name" value="SF2_C_SNF"/>
    <property type="match status" value="1"/>
</dbReference>
<keyword evidence="8" id="KW-0067">ATP-binding</keyword>
<dbReference type="SMART" id="SM00380">
    <property type="entry name" value="AP2"/>
    <property type="match status" value="1"/>
</dbReference>
<keyword evidence="3" id="KW-0677">Repeat</keyword>
<dbReference type="Gene3D" id="3.30.40.10">
    <property type="entry name" value="Zinc/RING finger domain, C3HC4 (zinc finger)"/>
    <property type="match status" value="2"/>
</dbReference>